<gene>
    <name evidence="4 6" type="primary">msrA</name>
    <name evidence="6" type="ORF">G7070_10795</name>
</gene>
<feature type="domain" description="Peptide methionine sulphoxide reductase MsrA" evidence="5">
    <location>
        <begin position="48"/>
        <end position="200"/>
    </location>
</feature>
<comment type="catalytic activity">
    <reaction evidence="2 4">
        <text>L-methionyl-[protein] + [thioredoxin]-disulfide + H2O = L-methionyl-(S)-S-oxide-[protein] + [thioredoxin]-dithiol</text>
        <dbReference type="Rhea" id="RHEA:14217"/>
        <dbReference type="Rhea" id="RHEA-COMP:10698"/>
        <dbReference type="Rhea" id="RHEA-COMP:10700"/>
        <dbReference type="Rhea" id="RHEA-COMP:12313"/>
        <dbReference type="Rhea" id="RHEA-COMP:12315"/>
        <dbReference type="ChEBI" id="CHEBI:15377"/>
        <dbReference type="ChEBI" id="CHEBI:16044"/>
        <dbReference type="ChEBI" id="CHEBI:29950"/>
        <dbReference type="ChEBI" id="CHEBI:44120"/>
        <dbReference type="ChEBI" id="CHEBI:50058"/>
        <dbReference type="EC" id="1.8.4.11"/>
    </reaction>
</comment>
<dbReference type="KEGG" id="prv:G7070_10795"/>
<dbReference type="InterPro" id="IPR050162">
    <property type="entry name" value="MsrA_MetSO_reductase"/>
</dbReference>
<evidence type="ECO:0000313" key="6">
    <source>
        <dbReference type="EMBL" id="QIK72667.1"/>
    </source>
</evidence>
<evidence type="ECO:0000256" key="4">
    <source>
        <dbReference type="HAMAP-Rule" id="MF_01401"/>
    </source>
</evidence>
<dbReference type="AlphaFoldDB" id="A0A6G7Y7S7"/>
<accession>A0A6G7Y7S7</accession>
<dbReference type="EMBL" id="CP049865">
    <property type="protein sequence ID" value="QIK72667.1"/>
    <property type="molecule type" value="Genomic_DNA"/>
</dbReference>
<reference evidence="6 7" key="1">
    <citation type="submission" date="2020-03" db="EMBL/GenBank/DDBJ databases">
        <title>Propioniciclava sp. nov., isolated from Hydrophilus acuminatus.</title>
        <authorList>
            <person name="Hyun D.-W."/>
            <person name="Bae J.-W."/>
        </authorList>
    </citation>
    <scope>NUCLEOTIDE SEQUENCE [LARGE SCALE GENOMIC DNA]</scope>
    <source>
        <strain evidence="6 7">HDW11</strain>
    </source>
</reference>
<dbReference type="EC" id="1.8.4.11" evidence="4"/>
<comment type="function">
    <text evidence="4">Has an important function as a repair enzyme for proteins that have been inactivated by oxidation. Catalyzes the reversible oxidation-reduction of methionine sulfoxide in proteins to methionine.</text>
</comment>
<comment type="similarity">
    <text evidence="4">Belongs to the MsrA Met sulfoxide reductase family.</text>
</comment>
<feature type="active site" evidence="4">
    <location>
        <position position="54"/>
    </location>
</feature>
<dbReference type="RefSeq" id="WP_166233741.1">
    <property type="nucleotide sequence ID" value="NZ_CP049865.1"/>
</dbReference>
<dbReference type="InterPro" id="IPR002569">
    <property type="entry name" value="Met_Sox_Rdtase_MsrA_dom"/>
</dbReference>
<dbReference type="PANTHER" id="PTHR42799">
    <property type="entry name" value="MITOCHONDRIAL PEPTIDE METHIONINE SULFOXIDE REDUCTASE"/>
    <property type="match status" value="1"/>
</dbReference>
<dbReference type="PANTHER" id="PTHR42799:SF2">
    <property type="entry name" value="MITOCHONDRIAL PEPTIDE METHIONINE SULFOXIDE REDUCTASE"/>
    <property type="match status" value="1"/>
</dbReference>
<keyword evidence="7" id="KW-1185">Reference proteome</keyword>
<proteinExistence type="inferred from homology"/>
<evidence type="ECO:0000313" key="7">
    <source>
        <dbReference type="Proteomes" id="UP000501058"/>
    </source>
</evidence>
<dbReference type="GO" id="GO:0034599">
    <property type="term" value="P:cellular response to oxidative stress"/>
    <property type="evidence" value="ECO:0007669"/>
    <property type="project" value="TreeGrafter"/>
</dbReference>
<keyword evidence="1 4" id="KW-0560">Oxidoreductase</keyword>
<protein>
    <recommendedName>
        <fullName evidence="4">Peptide methionine sulfoxide reductase MsrA</fullName>
        <shortName evidence="4">Protein-methionine-S-oxide reductase</shortName>
        <ecNumber evidence="4">1.8.4.11</ecNumber>
    </recommendedName>
    <alternativeName>
        <fullName evidence="4">Peptide-methionine (S)-S-oxide reductase</fullName>
        <shortName evidence="4">Peptide Met(O) reductase</shortName>
    </alternativeName>
</protein>
<dbReference type="Pfam" id="PF01625">
    <property type="entry name" value="PMSR"/>
    <property type="match status" value="1"/>
</dbReference>
<dbReference type="GO" id="GO:0008113">
    <property type="term" value="F:peptide-methionine (S)-S-oxide reductase activity"/>
    <property type="evidence" value="ECO:0007669"/>
    <property type="project" value="UniProtKB-UniRule"/>
</dbReference>
<name>A0A6G7Y7S7_9ACTN</name>
<organism evidence="6 7">
    <name type="scientific">Propioniciclava coleopterorum</name>
    <dbReference type="NCBI Taxonomy" id="2714937"/>
    <lineage>
        <taxon>Bacteria</taxon>
        <taxon>Bacillati</taxon>
        <taxon>Actinomycetota</taxon>
        <taxon>Actinomycetes</taxon>
        <taxon>Propionibacteriales</taxon>
        <taxon>Propionibacteriaceae</taxon>
        <taxon>Propioniciclava</taxon>
    </lineage>
</organism>
<evidence type="ECO:0000256" key="3">
    <source>
        <dbReference type="ARBA" id="ARBA00048782"/>
    </source>
</evidence>
<evidence type="ECO:0000256" key="2">
    <source>
        <dbReference type="ARBA" id="ARBA00047806"/>
    </source>
</evidence>
<evidence type="ECO:0000256" key="1">
    <source>
        <dbReference type="ARBA" id="ARBA00023002"/>
    </source>
</evidence>
<dbReference type="NCBIfam" id="TIGR00401">
    <property type="entry name" value="msrA"/>
    <property type="match status" value="1"/>
</dbReference>
<dbReference type="GO" id="GO:0005737">
    <property type="term" value="C:cytoplasm"/>
    <property type="evidence" value="ECO:0007669"/>
    <property type="project" value="TreeGrafter"/>
</dbReference>
<dbReference type="Gene3D" id="3.30.1060.10">
    <property type="entry name" value="Peptide methionine sulphoxide reductase MsrA"/>
    <property type="match status" value="1"/>
</dbReference>
<evidence type="ECO:0000259" key="5">
    <source>
        <dbReference type="Pfam" id="PF01625"/>
    </source>
</evidence>
<comment type="catalytic activity">
    <reaction evidence="3 4">
        <text>[thioredoxin]-disulfide + L-methionine + H2O = L-methionine (S)-S-oxide + [thioredoxin]-dithiol</text>
        <dbReference type="Rhea" id="RHEA:19993"/>
        <dbReference type="Rhea" id="RHEA-COMP:10698"/>
        <dbReference type="Rhea" id="RHEA-COMP:10700"/>
        <dbReference type="ChEBI" id="CHEBI:15377"/>
        <dbReference type="ChEBI" id="CHEBI:29950"/>
        <dbReference type="ChEBI" id="CHEBI:50058"/>
        <dbReference type="ChEBI" id="CHEBI:57844"/>
        <dbReference type="ChEBI" id="CHEBI:58772"/>
        <dbReference type="EC" id="1.8.4.11"/>
    </reaction>
</comment>
<sequence>MFGFRTPPRPTDAATALPGRSTGILPAGVRHDIFGIDVTDVPAGAEVAYFALGCFWGAEKLFWSTPGVVNTAVGYQGGFTPNATYEEACSGLTGHAETVKVVFDPAVVSYADLVRIFLENHDPTQGDRQGNDVGSQYRSAIFPVDGEQRATALATIASYQPKLAEAGYGPITTEVVDAPAFYYAEPYHQQYLFKNPAGYCPIHATGVACG</sequence>
<dbReference type="HAMAP" id="MF_01401">
    <property type="entry name" value="MsrA"/>
    <property type="match status" value="1"/>
</dbReference>
<dbReference type="SUPFAM" id="SSF55068">
    <property type="entry name" value="Peptide methionine sulfoxide reductase"/>
    <property type="match status" value="1"/>
</dbReference>
<dbReference type="Proteomes" id="UP000501058">
    <property type="component" value="Chromosome"/>
</dbReference>
<dbReference type="InterPro" id="IPR036509">
    <property type="entry name" value="Met_Sox_Rdtase_MsrA_sf"/>
</dbReference>